<dbReference type="InterPro" id="IPR017732">
    <property type="entry name" value="T4/T6SS_DotU"/>
</dbReference>
<dbReference type="CDD" id="cd07185">
    <property type="entry name" value="OmpA_C-like"/>
    <property type="match status" value="1"/>
</dbReference>
<dbReference type="NCBIfam" id="TIGR03349">
    <property type="entry name" value="IV_VI_DotU"/>
    <property type="match status" value="1"/>
</dbReference>
<evidence type="ECO:0000313" key="6">
    <source>
        <dbReference type="Proteomes" id="UP000481327"/>
    </source>
</evidence>
<evidence type="ECO:0000313" key="5">
    <source>
        <dbReference type="EMBL" id="MQT15784.1"/>
    </source>
</evidence>
<dbReference type="GO" id="GO:0016020">
    <property type="term" value="C:membrane"/>
    <property type="evidence" value="ECO:0007669"/>
    <property type="project" value="UniProtKB-UniRule"/>
</dbReference>
<dbReference type="PROSITE" id="PS51123">
    <property type="entry name" value="OMPA_2"/>
    <property type="match status" value="1"/>
</dbReference>
<dbReference type="InterPro" id="IPR038522">
    <property type="entry name" value="T4/T6SS_DotU_sf"/>
</dbReference>
<dbReference type="InterPro" id="IPR036737">
    <property type="entry name" value="OmpA-like_sf"/>
</dbReference>
<evidence type="ECO:0000259" key="4">
    <source>
        <dbReference type="PROSITE" id="PS51123"/>
    </source>
</evidence>
<keyword evidence="6" id="KW-1185">Reference proteome</keyword>
<gene>
    <name evidence="5" type="ORF">F3168_00705</name>
</gene>
<dbReference type="Pfam" id="PF09850">
    <property type="entry name" value="DotU"/>
    <property type="match status" value="1"/>
</dbReference>
<evidence type="ECO:0000256" key="2">
    <source>
        <dbReference type="SAM" id="MobiDB-lite"/>
    </source>
</evidence>
<dbReference type="PANTHER" id="PTHR38033">
    <property type="entry name" value="MEMBRANE PROTEIN-RELATED"/>
    <property type="match status" value="1"/>
</dbReference>
<comment type="caution">
    <text evidence="5">The sequence shown here is derived from an EMBL/GenBank/DDBJ whole genome shotgun (WGS) entry which is preliminary data.</text>
</comment>
<evidence type="ECO:0000256" key="3">
    <source>
        <dbReference type="SAM" id="Phobius"/>
    </source>
</evidence>
<dbReference type="RefSeq" id="WP_152576253.1">
    <property type="nucleotide sequence ID" value="NZ_JAATJI010000001.1"/>
</dbReference>
<feature type="transmembrane region" description="Helical" evidence="3">
    <location>
        <begin position="257"/>
        <end position="282"/>
    </location>
</feature>
<protein>
    <submittedName>
        <fullName evidence="5">OmpA family protein</fullName>
    </submittedName>
</protein>
<feature type="compositionally biased region" description="Pro residues" evidence="2">
    <location>
        <begin position="26"/>
        <end position="53"/>
    </location>
</feature>
<feature type="region of interest" description="Disordered" evidence="2">
    <location>
        <begin position="1"/>
        <end position="70"/>
    </location>
</feature>
<feature type="region of interest" description="Disordered" evidence="2">
    <location>
        <begin position="425"/>
        <end position="450"/>
    </location>
</feature>
<keyword evidence="3" id="KW-0812">Transmembrane</keyword>
<dbReference type="AlphaFoldDB" id="A0A7C9KKQ9"/>
<dbReference type="InterPro" id="IPR006665">
    <property type="entry name" value="OmpA-like"/>
</dbReference>
<dbReference type="SUPFAM" id="SSF103088">
    <property type="entry name" value="OmpA-like"/>
    <property type="match status" value="1"/>
</dbReference>
<proteinExistence type="predicted"/>
<dbReference type="Proteomes" id="UP000481327">
    <property type="component" value="Unassembled WGS sequence"/>
</dbReference>
<feature type="domain" description="OmpA-like" evidence="4">
    <location>
        <begin position="342"/>
        <end position="462"/>
    </location>
</feature>
<dbReference type="Gene3D" id="3.30.1330.60">
    <property type="entry name" value="OmpA-like domain"/>
    <property type="match status" value="1"/>
</dbReference>
<evidence type="ECO:0000256" key="1">
    <source>
        <dbReference type="PROSITE-ProRule" id="PRU00473"/>
    </source>
</evidence>
<dbReference type="PANTHER" id="PTHR38033:SF1">
    <property type="entry name" value="DOTU FAMILY TYPE IV_VI SECRETION SYSTEM PROTEIN"/>
    <property type="match status" value="1"/>
</dbReference>
<dbReference type="Gene3D" id="1.25.40.590">
    <property type="entry name" value="Type IV / VI secretion system, DotU"/>
    <property type="match status" value="1"/>
</dbReference>
<reference evidence="5 6" key="1">
    <citation type="submission" date="2019-09" db="EMBL/GenBank/DDBJ databases">
        <title>Polymorphobacter sp. isolated from a lake in China.</title>
        <authorList>
            <person name="Liu Z."/>
        </authorList>
    </citation>
    <scope>NUCLEOTIDE SEQUENCE [LARGE SCALE GENOMIC DNA]</scope>
    <source>
        <strain evidence="5 6">D40P</strain>
    </source>
</reference>
<dbReference type="Pfam" id="PF00691">
    <property type="entry name" value="OmpA"/>
    <property type="match status" value="1"/>
</dbReference>
<dbReference type="OrthoDB" id="345640at2"/>
<dbReference type="EMBL" id="WIOL01000001">
    <property type="protein sequence ID" value="MQT15784.1"/>
    <property type="molecule type" value="Genomic_DNA"/>
</dbReference>
<name>A0A7C9KKQ9_9SPHN</name>
<organism evidence="5 6">
    <name type="scientific">Sandarakinorhabdus fusca</name>
    <dbReference type="NCBI Taxonomy" id="1439888"/>
    <lineage>
        <taxon>Bacteria</taxon>
        <taxon>Pseudomonadati</taxon>
        <taxon>Pseudomonadota</taxon>
        <taxon>Alphaproteobacteria</taxon>
        <taxon>Sphingomonadales</taxon>
        <taxon>Sphingosinicellaceae</taxon>
        <taxon>Sandarakinorhabdus</taxon>
    </lineage>
</organism>
<sequence length="462" mass="48341">MAGEDEKGPRPARTVFRPSPLAAAGSPPPPIAVPPPPVGFTPPPPPQYAPATPPGQRRALPATDEVPPITEPMRVRNPIMAAASRFLAICAAVQAERQVSDAPTLIARAMTELKAFERTASGAGLTAEDLNRARYALAATLDDIVQNLPGGAAADWARQSVVVQSFGQAFGGDQFWGILDALLARPQANQDMLELFHACLAVGFIGRYRIGGDGPRQIQARMAAIHNALSGIRARPETDLVPAWRGVPTPTARTARWLVLLLVAGAALAALLIAFLALKFFLDARDETAWAKVRALPPAALTSIDRAGPGLAVASSTQLQRIRGRLTSTCIAADEDGGSVRLTISACQGLPGGMFDKGADQVAAAYAPLIIAAARALVPEAGPIDIVAHTDSDPIRSASFPDNLALSNARAANVAALLGGNGIDPARLNPAGRGDREPLDRADTADAKARNRRVELTIPRSN</sequence>
<keyword evidence="3" id="KW-1133">Transmembrane helix</keyword>
<dbReference type="NCBIfam" id="NF038228">
    <property type="entry name" value="IcmH_DotU_IVB"/>
    <property type="match status" value="1"/>
</dbReference>
<feature type="compositionally biased region" description="Basic and acidic residues" evidence="2">
    <location>
        <begin position="433"/>
        <end position="450"/>
    </location>
</feature>
<keyword evidence="1 3" id="KW-0472">Membrane</keyword>
<accession>A0A7C9KKQ9</accession>